<dbReference type="GO" id="GO:0046872">
    <property type="term" value="F:metal ion binding"/>
    <property type="evidence" value="ECO:0007669"/>
    <property type="project" value="UniProtKB-KW"/>
</dbReference>
<dbReference type="Gene3D" id="3.40.50.300">
    <property type="entry name" value="P-loop containing nucleotide triphosphate hydrolases"/>
    <property type="match status" value="1"/>
</dbReference>
<organism evidence="11 12">
    <name type="scientific">Candidatus Giovannonibacteria bacterium GW2011_GWA2_44_13b</name>
    <dbReference type="NCBI Taxonomy" id="1618647"/>
    <lineage>
        <taxon>Bacteria</taxon>
        <taxon>Candidatus Giovannoniibacteriota</taxon>
    </lineage>
</organism>
<evidence type="ECO:0000256" key="2">
    <source>
        <dbReference type="ARBA" id="ARBA00007599"/>
    </source>
</evidence>
<evidence type="ECO:0000313" key="12">
    <source>
        <dbReference type="Proteomes" id="UP000034736"/>
    </source>
</evidence>
<dbReference type="STRING" id="1618647.UW30_C0004G0006"/>
<evidence type="ECO:0000256" key="1">
    <source>
        <dbReference type="ARBA" id="ARBA00004496"/>
    </source>
</evidence>
<dbReference type="GO" id="GO:0005737">
    <property type="term" value="C:cytoplasm"/>
    <property type="evidence" value="ECO:0007669"/>
    <property type="project" value="UniProtKB-SubCell"/>
</dbReference>
<dbReference type="Proteomes" id="UP000034736">
    <property type="component" value="Unassembled WGS sequence"/>
</dbReference>
<sequence>MESIEVITKSGKETKKLGGKLAKEIAISHMPYATGRKAYGLRRALVLSLEGELGAGKTTFTQGFAKGLGVKENPRSPTFVIMRVYEITPLNPPYFKGEKRNRFSNFIHIDAYRISTKDLKVLGWDEFSKNPKNIILIEWGNILKKAMPKKTIRIIFKHAGHSQHRLITIIQ</sequence>
<keyword evidence="7" id="KW-0547">Nucleotide-binding</keyword>
<dbReference type="EMBL" id="LCHU01000004">
    <property type="protein sequence ID" value="KKT41807.1"/>
    <property type="molecule type" value="Genomic_DNA"/>
</dbReference>
<keyword evidence="9" id="KW-0460">Magnesium</keyword>
<evidence type="ECO:0000256" key="8">
    <source>
        <dbReference type="ARBA" id="ARBA00022840"/>
    </source>
</evidence>
<evidence type="ECO:0000256" key="10">
    <source>
        <dbReference type="ARBA" id="ARBA00032441"/>
    </source>
</evidence>
<comment type="subcellular location">
    <subcellularLocation>
        <location evidence="1">Cytoplasm</location>
    </subcellularLocation>
</comment>
<dbReference type="NCBIfam" id="TIGR00150">
    <property type="entry name" value="T6A_YjeE"/>
    <property type="match status" value="1"/>
</dbReference>
<evidence type="ECO:0000256" key="7">
    <source>
        <dbReference type="ARBA" id="ARBA00022741"/>
    </source>
</evidence>
<evidence type="ECO:0000256" key="3">
    <source>
        <dbReference type="ARBA" id="ARBA00019010"/>
    </source>
</evidence>
<dbReference type="GO" id="GO:0016787">
    <property type="term" value="F:hydrolase activity"/>
    <property type="evidence" value="ECO:0007669"/>
    <property type="project" value="UniProtKB-KW"/>
</dbReference>
<evidence type="ECO:0000256" key="4">
    <source>
        <dbReference type="ARBA" id="ARBA00022490"/>
    </source>
</evidence>
<reference evidence="11 12" key="1">
    <citation type="journal article" date="2015" name="Nature">
        <title>rRNA introns, odd ribosomes, and small enigmatic genomes across a large radiation of phyla.</title>
        <authorList>
            <person name="Brown C.T."/>
            <person name="Hug L.A."/>
            <person name="Thomas B.C."/>
            <person name="Sharon I."/>
            <person name="Castelle C.J."/>
            <person name="Singh A."/>
            <person name="Wilkins M.J."/>
            <person name="Williams K.H."/>
            <person name="Banfield J.F."/>
        </authorList>
    </citation>
    <scope>NUCLEOTIDE SEQUENCE [LARGE SCALE GENOMIC DNA]</scope>
</reference>
<name>A0A0G1JCQ1_9BACT</name>
<proteinExistence type="inferred from homology"/>
<gene>
    <name evidence="11" type="ORF">UW30_C0004G0006</name>
</gene>
<keyword evidence="6" id="KW-0479">Metal-binding</keyword>
<keyword evidence="11" id="KW-0378">Hydrolase</keyword>
<dbReference type="PANTHER" id="PTHR33540:SF2">
    <property type="entry name" value="TRNA THREONYLCARBAMOYLADENOSINE BIOSYNTHESIS PROTEIN TSAE"/>
    <property type="match status" value="1"/>
</dbReference>
<dbReference type="Pfam" id="PF02367">
    <property type="entry name" value="TsaE"/>
    <property type="match status" value="1"/>
</dbReference>
<dbReference type="InterPro" id="IPR003442">
    <property type="entry name" value="T6A_TsaE"/>
</dbReference>
<keyword evidence="5" id="KW-0819">tRNA processing</keyword>
<evidence type="ECO:0000256" key="5">
    <source>
        <dbReference type="ARBA" id="ARBA00022694"/>
    </source>
</evidence>
<evidence type="ECO:0000256" key="6">
    <source>
        <dbReference type="ARBA" id="ARBA00022723"/>
    </source>
</evidence>
<dbReference type="SUPFAM" id="SSF52540">
    <property type="entry name" value="P-loop containing nucleoside triphosphate hydrolases"/>
    <property type="match status" value="1"/>
</dbReference>
<comment type="similarity">
    <text evidence="2">Belongs to the TsaE family.</text>
</comment>
<protein>
    <recommendedName>
        <fullName evidence="3">tRNA threonylcarbamoyladenosine biosynthesis protein TsaE</fullName>
    </recommendedName>
    <alternativeName>
        <fullName evidence="10">t(6)A37 threonylcarbamoyladenosine biosynthesis protein TsaE</fullName>
    </alternativeName>
</protein>
<dbReference type="InterPro" id="IPR027417">
    <property type="entry name" value="P-loop_NTPase"/>
</dbReference>
<keyword evidence="4" id="KW-0963">Cytoplasm</keyword>
<evidence type="ECO:0000313" key="11">
    <source>
        <dbReference type="EMBL" id="KKT41807.1"/>
    </source>
</evidence>
<dbReference type="PATRIC" id="fig|1618647.3.peg.233"/>
<comment type="caution">
    <text evidence="11">The sequence shown here is derived from an EMBL/GenBank/DDBJ whole genome shotgun (WGS) entry which is preliminary data.</text>
</comment>
<accession>A0A0G1JCQ1</accession>
<dbReference type="PANTHER" id="PTHR33540">
    <property type="entry name" value="TRNA THREONYLCARBAMOYLADENOSINE BIOSYNTHESIS PROTEIN TSAE"/>
    <property type="match status" value="1"/>
</dbReference>
<dbReference type="GO" id="GO:0005524">
    <property type="term" value="F:ATP binding"/>
    <property type="evidence" value="ECO:0007669"/>
    <property type="project" value="UniProtKB-KW"/>
</dbReference>
<dbReference type="AlphaFoldDB" id="A0A0G1JCQ1"/>
<dbReference type="GO" id="GO:0002949">
    <property type="term" value="P:tRNA threonylcarbamoyladenosine modification"/>
    <property type="evidence" value="ECO:0007669"/>
    <property type="project" value="InterPro"/>
</dbReference>
<keyword evidence="8" id="KW-0067">ATP-binding</keyword>
<evidence type="ECO:0000256" key="9">
    <source>
        <dbReference type="ARBA" id="ARBA00022842"/>
    </source>
</evidence>